<feature type="transmembrane region" description="Helical" evidence="6">
    <location>
        <begin position="221"/>
        <end position="238"/>
    </location>
</feature>
<dbReference type="PANTHER" id="PTHR22911:SF6">
    <property type="entry name" value="SOLUTE CARRIER FAMILY 35 MEMBER G1"/>
    <property type="match status" value="1"/>
</dbReference>
<sequence>MTRPVSDPAARPASAGPAVLAIAGIFLLSVMDGLIKFVAETHSTPQVALMRYLAGGAMAYLVFAALRTPMPDRATLRPHAWRSVVVVATALTFFYALATLPLAVVLALSFTSPIFIALFAGLILGERPGRPVILAIGLGFIGVLVVLSHEISAGGAGEASHLGIAAALFSAVTYALSMVVLKSRAARDPLATIVLLQNVFPALLIAPLGLLAWTSTDWTELVVMLAIGALGTGGHLCLASAYRSEEASRLGVFEYTSFVWAIAIGFFAFGEVPGMGTLIGAGLIIGGALLASRRRRRSPEPEVDVGP</sequence>
<evidence type="ECO:0000256" key="1">
    <source>
        <dbReference type="ARBA" id="ARBA00004141"/>
    </source>
</evidence>
<dbReference type="Proteomes" id="UP001143330">
    <property type="component" value="Unassembled WGS sequence"/>
</dbReference>
<dbReference type="SUPFAM" id="SSF103481">
    <property type="entry name" value="Multidrug resistance efflux transporter EmrE"/>
    <property type="match status" value="2"/>
</dbReference>
<evidence type="ECO:0000256" key="2">
    <source>
        <dbReference type="ARBA" id="ARBA00009853"/>
    </source>
</evidence>
<keyword evidence="5 6" id="KW-0472">Membrane</keyword>
<dbReference type="Gene3D" id="1.10.3730.20">
    <property type="match status" value="1"/>
</dbReference>
<organism evidence="8 9">
    <name type="scientific">Ancylobacter defluvii</name>
    <dbReference type="NCBI Taxonomy" id="1282440"/>
    <lineage>
        <taxon>Bacteria</taxon>
        <taxon>Pseudomonadati</taxon>
        <taxon>Pseudomonadota</taxon>
        <taxon>Alphaproteobacteria</taxon>
        <taxon>Hyphomicrobiales</taxon>
        <taxon>Xanthobacteraceae</taxon>
        <taxon>Ancylobacter</taxon>
    </lineage>
</organism>
<evidence type="ECO:0000256" key="4">
    <source>
        <dbReference type="ARBA" id="ARBA00022989"/>
    </source>
</evidence>
<reference evidence="8" key="2">
    <citation type="submission" date="2023-01" db="EMBL/GenBank/DDBJ databases">
        <authorList>
            <person name="Sun Q."/>
            <person name="Evtushenko L."/>
        </authorList>
    </citation>
    <scope>NUCLEOTIDE SEQUENCE</scope>
    <source>
        <strain evidence="8">VKM B-2789</strain>
    </source>
</reference>
<feature type="transmembrane region" description="Helical" evidence="6">
    <location>
        <begin position="275"/>
        <end position="292"/>
    </location>
</feature>
<comment type="similarity">
    <text evidence="2">Belongs to the drug/metabolite transporter (DMT) superfamily. 10 TMS drug/metabolite exporter (DME) (TC 2.A.7.3) family.</text>
</comment>
<dbReference type="PANTHER" id="PTHR22911">
    <property type="entry name" value="ACYL-MALONYL CONDENSING ENZYME-RELATED"/>
    <property type="match status" value="1"/>
</dbReference>
<evidence type="ECO:0000259" key="7">
    <source>
        <dbReference type="Pfam" id="PF00892"/>
    </source>
</evidence>
<dbReference type="InterPro" id="IPR037185">
    <property type="entry name" value="EmrE-like"/>
</dbReference>
<evidence type="ECO:0000256" key="3">
    <source>
        <dbReference type="ARBA" id="ARBA00022692"/>
    </source>
</evidence>
<feature type="transmembrane region" description="Helical" evidence="6">
    <location>
        <begin position="250"/>
        <end position="269"/>
    </location>
</feature>
<dbReference type="EMBL" id="BSFM01000005">
    <property type="protein sequence ID" value="GLK82981.1"/>
    <property type="molecule type" value="Genomic_DNA"/>
</dbReference>
<feature type="transmembrane region" description="Helical" evidence="6">
    <location>
        <begin position="132"/>
        <end position="149"/>
    </location>
</feature>
<feature type="transmembrane region" description="Helical" evidence="6">
    <location>
        <begin position="49"/>
        <end position="68"/>
    </location>
</feature>
<feature type="transmembrane region" description="Helical" evidence="6">
    <location>
        <begin position="193"/>
        <end position="215"/>
    </location>
</feature>
<feature type="transmembrane region" description="Helical" evidence="6">
    <location>
        <begin position="80"/>
        <end position="98"/>
    </location>
</feature>
<keyword evidence="9" id="KW-1185">Reference proteome</keyword>
<evidence type="ECO:0000256" key="5">
    <source>
        <dbReference type="ARBA" id="ARBA00023136"/>
    </source>
</evidence>
<dbReference type="GO" id="GO:0016020">
    <property type="term" value="C:membrane"/>
    <property type="evidence" value="ECO:0007669"/>
    <property type="project" value="UniProtKB-SubCell"/>
</dbReference>
<feature type="transmembrane region" description="Helical" evidence="6">
    <location>
        <begin position="161"/>
        <end position="181"/>
    </location>
</feature>
<keyword evidence="3 6" id="KW-0812">Transmembrane</keyword>
<dbReference type="Pfam" id="PF00892">
    <property type="entry name" value="EamA"/>
    <property type="match status" value="2"/>
</dbReference>
<feature type="transmembrane region" description="Helical" evidence="6">
    <location>
        <begin position="12"/>
        <end position="29"/>
    </location>
</feature>
<evidence type="ECO:0000256" key="6">
    <source>
        <dbReference type="SAM" id="Phobius"/>
    </source>
</evidence>
<name>A0A9W6JSK0_9HYPH</name>
<feature type="domain" description="EamA" evidence="7">
    <location>
        <begin position="19"/>
        <end position="147"/>
    </location>
</feature>
<keyword evidence="4 6" id="KW-1133">Transmembrane helix</keyword>
<comment type="subcellular location">
    <subcellularLocation>
        <location evidence="1">Membrane</location>
        <topology evidence="1">Multi-pass membrane protein</topology>
    </subcellularLocation>
</comment>
<evidence type="ECO:0000313" key="8">
    <source>
        <dbReference type="EMBL" id="GLK82981.1"/>
    </source>
</evidence>
<gene>
    <name evidence="8" type="ORF">GCM10017653_10500</name>
</gene>
<evidence type="ECO:0000313" key="9">
    <source>
        <dbReference type="Proteomes" id="UP001143330"/>
    </source>
</evidence>
<reference evidence="8" key="1">
    <citation type="journal article" date="2014" name="Int. J. Syst. Evol. Microbiol.">
        <title>Complete genome sequence of Corynebacterium casei LMG S-19264T (=DSM 44701T), isolated from a smear-ripened cheese.</title>
        <authorList>
            <consortium name="US DOE Joint Genome Institute (JGI-PGF)"/>
            <person name="Walter F."/>
            <person name="Albersmeier A."/>
            <person name="Kalinowski J."/>
            <person name="Ruckert C."/>
        </authorList>
    </citation>
    <scope>NUCLEOTIDE SEQUENCE</scope>
    <source>
        <strain evidence="8">VKM B-2789</strain>
    </source>
</reference>
<dbReference type="RefSeq" id="WP_213365449.1">
    <property type="nucleotide sequence ID" value="NZ_BSFM01000005.1"/>
</dbReference>
<dbReference type="AlphaFoldDB" id="A0A9W6JSK0"/>
<proteinExistence type="inferred from homology"/>
<accession>A0A9W6JSK0</accession>
<comment type="caution">
    <text evidence="8">The sequence shown here is derived from an EMBL/GenBank/DDBJ whole genome shotgun (WGS) entry which is preliminary data.</text>
</comment>
<feature type="domain" description="EamA" evidence="7">
    <location>
        <begin position="162"/>
        <end position="292"/>
    </location>
</feature>
<dbReference type="InterPro" id="IPR000620">
    <property type="entry name" value="EamA_dom"/>
</dbReference>
<protein>
    <recommendedName>
        <fullName evidence="7">EamA domain-containing protein</fullName>
    </recommendedName>
</protein>
<feature type="transmembrane region" description="Helical" evidence="6">
    <location>
        <begin position="104"/>
        <end position="125"/>
    </location>
</feature>